<dbReference type="InterPro" id="IPR018711">
    <property type="entry name" value="NAGPA"/>
</dbReference>
<reference evidence="4" key="1">
    <citation type="submission" date="2016-10" db="EMBL/GenBank/DDBJ databases">
        <authorList>
            <person name="Varghese N."/>
        </authorList>
    </citation>
    <scope>NUCLEOTIDE SEQUENCE [LARGE SCALE GENOMIC DNA]</scope>
    <source>
        <strain evidence="4">DSM 17980</strain>
    </source>
</reference>
<keyword evidence="4" id="KW-1185">Reference proteome</keyword>
<dbReference type="eggNOG" id="COG4632">
    <property type="taxonomic scope" value="Bacteria"/>
</dbReference>
<evidence type="ECO:0000313" key="3">
    <source>
        <dbReference type="EMBL" id="SFU35451.1"/>
    </source>
</evidence>
<protein>
    <submittedName>
        <fullName evidence="3">Exopolysaccharide biosynthesis protein</fullName>
    </submittedName>
</protein>
<feature type="compositionally biased region" description="Basic residues" evidence="1">
    <location>
        <begin position="16"/>
        <end position="27"/>
    </location>
</feature>
<organism evidence="3 4">
    <name type="scientific">Alicyclobacillus macrosporangiidus</name>
    <dbReference type="NCBI Taxonomy" id="392015"/>
    <lineage>
        <taxon>Bacteria</taxon>
        <taxon>Bacillati</taxon>
        <taxon>Bacillota</taxon>
        <taxon>Bacilli</taxon>
        <taxon>Bacillales</taxon>
        <taxon>Alicyclobacillaceae</taxon>
        <taxon>Alicyclobacillus</taxon>
    </lineage>
</organism>
<proteinExistence type="predicted"/>
<dbReference type="OrthoDB" id="9816453at2"/>
<dbReference type="PANTHER" id="PTHR40446">
    <property type="entry name" value="N-ACETYLGLUCOSAMINE-1-PHOSPHODIESTER ALPHA-N-ACETYLGLUCOSAMINIDASE"/>
    <property type="match status" value="1"/>
</dbReference>
<dbReference type="PANTHER" id="PTHR40446:SF2">
    <property type="entry name" value="N-ACETYLGLUCOSAMINE-1-PHOSPHODIESTER ALPHA-N-ACETYLGLUCOSAMINIDASE"/>
    <property type="match status" value="1"/>
</dbReference>
<sequence>MQSRTMMPQGAAPPSRRMRRREAKRQRRRVWRNRMLVATAAMMATAGGLVGVGFGTPWGNDARLVLAETIISTRHAYLARYITTDAEYRKLMEQLNPVVVNSEKPDLIQVQPVSQTVDRPVVEIQPVSGDGYTGYVMQVHNPRLVRLVAARVVAGKGEYVTDMLQRTGAVAGTNASGFEDPKGEGWGGVPVGLEYIDGKVLNPPQPGWTTVGFTKDGILVMGDYTVAQLRQLGVRDAMQFHPELVVDGKPMITEGDGGWGYGPRTAIGQAKDGTVIFVVINGRFHGGSGMGASQRQVMDLMLQYGAVNACAMDGGSSSVLAYEGKVVNAPSTLDPNGQRHLPDAWLVFPTEASADLA</sequence>
<dbReference type="AlphaFoldDB" id="A0A1I7FGY4"/>
<dbReference type="Pfam" id="PF09992">
    <property type="entry name" value="NAGPA"/>
    <property type="match status" value="1"/>
</dbReference>
<accession>A0A1I7FGY4</accession>
<evidence type="ECO:0000259" key="2">
    <source>
        <dbReference type="Pfam" id="PF09992"/>
    </source>
</evidence>
<dbReference type="STRING" id="392015.SAMN05421543_101248"/>
<evidence type="ECO:0000313" key="4">
    <source>
        <dbReference type="Proteomes" id="UP000183508"/>
    </source>
</evidence>
<feature type="domain" description="Phosphodiester glycosidase" evidence="2">
    <location>
        <begin position="168"/>
        <end position="348"/>
    </location>
</feature>
<dbReference type="EMBL" id="FPBV01000001">
    <property type="protein sequence ID" value="SFU35451.1"/>
    <property type="molecule type" value="Genomic_DNA"/>
</dbReference>
<dbReference type="RefSeq" id="WP_139234500.1">
    <property type="nucleotide sequence ID" value="NZ_FPBV01000001.1"/>
</dbReference>
<gene>
    <name evidence="3" type="ORF">SAMN05421543_101248</name>
</gene>
<feature type="region of interest" description="Disordered" evidence="1">
    <location>
        <begin position="1"/>
        <end position="27"/>
    </location>
</feature>
<dbReference type="Proteomes" id="UP000183508">
    <property type="component" value="Unassembled WGS sequence"/>
</dbReference>
<name>A0A1I7FGY4_9BACL</name>
<evidence type="ECO:0000256" key="1">
    <source>
        <dbReference type="SAM" id="MobiDB-lite"/>
    </source>
</evidence>